<dbReference type="InterPro" id="IPR041881">
    <property type="entry name" value="PqqD_sf"/>
</dbReference>
<dbReference type="Gene3D" id="1.10.10.1150">
    <property type="entry name" value="Coenzyme PQQ synthesis protein D (PqqD)"/>
    <property type="match status" value="1"/>
</dbReference>
<dbReference type="Proteomes" id="UP000653127">
    <property type="component" value="Unassembled WGS sequence"/>
</dbReference>
<sequence>MSKRKKSAANYLDYIPERNPEFFWERRPEGVVVKVPHTGFYDRLAQMLFRKPEASRITLDRFGSFVWEQVDGERSVYEIAQLVKQEYGEEAEPLYERIVTYFGILRDNRFINFQHERIKAQH</sequence>
<reference evidence="1" key="1">
    <citation type="submission" date="2020-08" db="EMBL/GenBank/DDBJ databases">
        <title>Genome public.</title>
        <authorList>
            <person name="Liu C."/>
            <person name="Sun Q."/>
        </authorList>
    </citation>
    <scope>NUCLEOTIDE SEQUENCE</scope>
    <source>
        <strain evidence="1">NSJ-31</strain>
    </source>
</reference>
<dbReference type="InterPro" id="IPR008792">
    <property type="entry name" value="PQQD"/>
</dbReference>
<evidence type="ECO:0000313" key="2">
    <source>
        <dbReference type="Proteomes" id="UP000653127"/>
    </source>
</evidence>
<comment type="caution">
    <text evidence="1">The sequence shown here is derived from an EMBL/GenBank/DDBJ whole genome shotgun (WGS) entry which is preliminary data.</text>
</comment>
<dbReference type="RefSeq" id="WP_249281847.1">
    <property type="nucleotide sequence ID" value="NZ_JACRST010000001.1"/>
</dbReference>
<organism evidence="1 2">
    <name type="scientific">Ligaoa zhengdingensis</name>
    <dbReference type="NCBI Taxonomy" id="2763658"/>
    <lineage>
        <taxon>Bacteria</taxon>
        <taxon>Bacillati</taxon>
        <taxon>Bacillota</taxon>
        <taxon>Clostridia</taxon>
        <taxon>Eubacteriales</taxon>
        <taxon>Oscillospiraceae</taxon>
        <taxon>Ligaoa</taxon>
    </lineage>
</organism>
<proteinExistence type="predicted"/>
<gene>
    <name evidence="1" type="ORF">H8711_01965</name>
</gene>
<protein>
    <submittedName>
        <fullName evidence="1">PqqD family protein</fullName>
    </submittedName>
</protein>
<name>A0A926I2W1_9FIRM</name>
<dbReference type="AlphaFoldDB" id="A0A926I2W1"/>
<accession>A0A926I2W1</accession>
<dbReference type="Pfam" id="PF05402">
    <property type="entry name" value="PqqD"/>
    <property type="match status" value="1"/>
</dbReference>
<dbReference type="EMBL" id="JACRST010000001">
    <property type="protein sequence ID" value="MBC8545704.1"/>
    <property type="molecule type" value="Genomic_DNA"/>
</dbReference>
<evidence type="ECO:0000313" key="1">
    <source>
        <dbReference type="EMBL" id="MBC8545704.1"/>
    </source>
</evidence>
<keyword evidence="2" id="KW-1185">Reference proteome</keyword>